<evidence type="ECO:0000259" key="1">
    <source>
        <dbReference type="PROSITE" id="PS50994"/>
    </source>
</evidence>
<organism evidence="2 3">
    <name type="scientific">Trinickia caryophylli</name>
    <name type="common">Paraburkholderia caryophylli</name>
    <dbReference type="NCBI Taxonomy" id="28094"/>
    <lineage>
        <taxon>Bacteria</taxon>
        <taxon>Pseudomonadati</taxon>
        <taxon>Pseudomonadota</taxon>
        <taxon>Betaproteobacteria</taxon>
        <taxon>Burkholderiales</taxon>
        <taxon>Burkholderiaceae</taxon>
        <taxon>Trinickia</taxon>
    </lineage>
</organism>
<proteinExistence type="predicted"/>
<dbReference type="GO" id="GO:0015074">
    <property type="term" value="P:DNA integration"/>
    <property type="evidence" value="ECO:0007669"/>
    <property type="project" value="InterPro"/>
</dbReference>
<evidence type="ECO:0000313" key="3">
    <source>
        <dbReference type="Proteomes" id="UP000192911"/>
    </source>
</evidence>
<keyword evidence="3" id="KW-1185">Reference proteome</keyword>
<dbReference type="InterPro" id="IPR001584">
    <property type="entry name" value="Integrase_cat-core"/>
</dbReference>
<name>A0A1X7H7G0_TRICW</name>
<dbReference type="InterPro" id="IPR036397">
    <property type="entry name" value="RNaseH_sf"/>
</dbReference>
<sequence length="111" mass="13178">MVNTMLNKAFVKLGPRDKPILHSGQGWQYQMPVYSRRLKQQRVRQSMSRKGNCLDNATMESFFGTLKSEFFHLNRFRNIDELQACIKDYIHYHNHDWIKLRLRGLSPVHTG</sequence>
<dbReference type="AlphaFoldDB" id="A0A1X7H7G0"/>
<dbReference type="GO" id="GO:0003676">
    <property type="term" value="F:nucleic acid binding"/>
    <property type="evidence" value="ECO:0007669"/>
    <property type="project" value="InterPro"/>
</dbReference>
<dbReference type="Proteomes" id="UP000192911">
    <property type="component" value="Unassembled WGS sequence"/>
</dbReference>
<dbReference type="PROSITE" id="PS50994">
    <property type="entry name" value="INTEGRASE"/>
    <property type="match status" value="1"/>
</dbReference>
<dbReference type="PANTHER" id="PTHR46889:SF4">
    <property type="entry name" value="TRANSPOSASE INSO FOR INSERTION SEQUENCE ELEMENT IS911B-RELATED"/>
    <property type="match status" value="1"/>
</dbReference>
<reference evidence="3" key="1">
    <citation type="submission" date="2017-04" db="EMBL/GenBank/DDBJ databases">
        <authorList>
            <person name="Varghese N."/>
            <person name="Submissions S."/>
        </authorList>
    </citation>
    <scope>NUCLEOTIDE SEQUENCE [LARGE SCALE GENOMIC DNA]</scope>
    <source>
        <strain evidence="3">Ballard 720</strain>
    </source>
</reference>
<protein>
    <submittedName>
        <fullName evidence="2">Integrase core domain-containing protein</fullName>
    </submittedName>
</protein>
<dbReference type="PANTHER" id="PTHR46889">
    <property type="entry name" value="TRANSPOSASE INSF FOR INSERTION SEQUENCE IS3B-RELATED"/>
    <property type="match status" value="1"/>
</dbReference>
<dbReference type="SUPFAM" id="SSF53098">
    <property type="entry name" value="Ribonuclease H-like"/>
    <property type="match status" value="1"/>
</dbReference>
<feature type="domain" description="Integrase catalytic" evidence="1">
    <location>
        <begin position="1"/>
        <end position="111"/>
    </location>
</feature>
<dbReference type="Pfam" id="PF13333">
    <property type="entry name" value="rve_2"/>
    <property type="match status" value="1"/>
</dbReference>
<evidence type="ECO:0000313" key="2">
    <source>
        <dbReference type="EMBL" id="SMF80885.1"/>
    </source>
</evidence>
<dbReference type="InterPro" id="IPR012337">
    <property type="entry name" value="RNaseH-like_sf"/>
</dbReference>
<dbReference type="Gene3D" id="3.30.420.10">
    <property type="entry name" value="Ribonuclease H-like superfamily/Ribonuclease H"/>
    <property type="match status" value="1"/>
</dbReference>
<gene>
    <name evidence="2" type="ORF">SAMN06295900_1235</name>
</gene>
<dbReference type="EMBL" id="FXAH01000023">
    <property type="protein sequence ID" value="SMF80885.1"/>
    <property type="molecule type" value="Genomic_DNA"/>
</dbReference>
<dbReference type="STRING" id="28094.SAMN06295900_1235"/>
<dbReference type="InterPro" id="IPR050900">
    <property type="entry name" value="Transposase_IS3/IS150/IS904"/>
</dbReference>
<accession>A0A1X7H7G0</accession>